<name>Q9MAJ9_ARATH</name>
<dbReference type="GO" id="GO:0032259">
    <property type="term" value="P:methylation"/>
    <property type="evidence" value="ECO:0007669"/>
    <property type="project" value="UniProtKB-KW"/>
</dbReference>
<reference evidence="7" key="3">
    <citation type="submission" date="2000-10" db="EMBL/GenBank/DDBJ databases">
        <authorList>
            <person name="Chao Q."/>
            <person name="Brooks S."/>
            <person name="Buehler E."/>
            <person name="Johnson-Hopson C."/>
            <person name="Khan S."/>
            <person name="Kim C."/>
            <person name="Shinn P."/>
            <person name="Altafi H."/>
            <person name="Bei B."/>
            <person name="Chin C."/>
            <person name="Chiou J."/>
            <person name="Choi E."/>
            <person name="Conn L."/>
            <person name="Conway A."/>
            <person name="Gonzalez A."/>
            <person name="Hansen N."/>
            <person name="Howing B."/>
            <person name="Koo T."/>
            <person name="Lam B."/>
            <person name="Lee J."/>
            <person name="Lenz C."/>
            <person name="Li J."/>
            <person name="Liu A."/>
            <person name="Liu J."/>
            <person name="Liu S."/>
            <person name="Mukharsky N."/>
            <person name="Nguyen M."/>
            <person name="Palm C."/>
            <person name="Pham P."/>
            <person name="Sakano H."/>
            <person name="Schwartz J."/>
            <person name="Southwick A."/>
            <person name="Thaveri A."/>
            <person name="Toriumi M."/>
            <person name="Vaysberg M."/>
            <person name="Yu G."/>
            <person name="Davis R."/>
            <person name="Federspiel N."/>
            <person name="Theologis A."/>
            <person name="Ecker J."/>
        </authorList>
    </citation>
    <scope>NUCLEOTIDE SEQUENCE</scope>
</reference>
<keyword evidence="1" id="KW-0963">Cytoplasm</keyword>
<dbReference type="InterPro" id="IPR035996">
    <property type="entry name" value="4pyrrol_Methylase_sf"/>
</dbReference>
<dbReference type="CDD" id="cd11648">
    <property type="entry name" value="RsmI"/>
    <property type="match status" value="1"/>
</dbReference>
<keyword evidence="5" id="KW-0949">S-adenosyl-L-methionine</keyword>
<evidence type="ECO:0000256" key="1">
    <source>
        <dbReference type="ARBA" id="ARBA00022490"/>
    </source>
</evidence>
<dbReference type="SUPFAM" id="SSF53790">
    <property type="entry name" value="Tetrapyrrole methylase"/>
    <property type="match status" value="2"/>
</dbReference>
<dbReference type="InterPro" id="IPR014776">
    <property type="entry name" value="4pyrrole_Mease_sub2"/>
</dbReference>
<dbReference type="InterPro" id="IPR008189">
    <property type="entry name" value="rRNA_ssu_MeTfrase_I"/>
</dbReference>
<dbReference type="Pfam" id="PF00590">
    <property type="entry name" value="TP_methylase"/>
    <property type="match status" value="1"/>
</dbReference>
<dbReference type="PANTHER" id="PTHR46111:SF1">
    <property type="entry name" value="RIBOSOMAL RNA SMALL SUBUNIT METHYLTRANSFERASE I"/>
    <property type="match status" value="1"/>
</dbReference>
<dbReference type="GO" id="GO:0008168">
    <property type="term" value="F:methyltransferase activity"/>
    <property type="evidence" value="ECO:0007669"/>
    <property type="project" value="UniProtKB-KW"/>
</dbReference>
<dbReference type="NCBIfam" id="TIGR00096">
    <property type="entry name" value="16S rRNA (cytidine(1402)-2'-O)-methyltransferase"/>
    <property type="match status" value="1"/>
</dbReference>
<evidence type="ECO:0000256" key="3">
    <source>
        <dbReference type="ARBA" id="ARBA00022603"/>
    </source>
</evidence>
<dbReference type="Gene3D" id="3.40.1010.10">
    <property type="entry name" value="Cobalt-precorrin-4 Transmethylase, Domain 1"/>
    <property type="match status" value="1"/>
</dbReference>
<evidence type="ECO:0000313" key="7">
    <source>
        <dbReference type="EMBL" id="AAF69160.1"/>
    </source>
</evidence>
<proteinExistence type="inferred from homology"/>
<dbReference type="PROSITE" id="PS01296">
    <property type="entry name" value="RSMI"/>
    <property type="match status" value="1"/>
</dbReference>
<protein>
    <submittedName>
        <fullName evidence="7">F27F5.18</fullName>
    </submittedName>
</protein>
<dbReference type="GO" id="GO:0006364">
    <property type="term" value="P:rRNA processing"/>
    <property type="evidence" value="ECO:0007669"/>
    <property type="project" value="UniProtKB-KW"/>
</dbReference>
<keyword evidence="3" id="KW-0489">Methyltransferase</keyword>
<dbReference type="EMBL" id="AC007915">
    <property type="protein sequence ID" value="AAF69160.1"/>
    <property type="molecule type" value="Genomic_DNA"/>
</dbReference>
<keyword evidence="2" id="KW-0698">rRNA processing</keyword>
<keyword evidence="4" id="KW-0808">Transferase</keyword>
<evidence type="ECO:0000256" key="5">
    <source>
        <dbReference type="ARBA" id="ARBA00022691"/>
    </source>
</evidence>
<evidence type="ECO:0000259" key="6">
    <source>
        <dbReference type="Pfam" id="PF00590"/>
    </source>
</evidence>
<dbReference type="HAMAP" id="MF_01877">
    <property type="entry name" value="16SrRNA_methyltr_I"/>
    <property type="match status" value="1"/>
</dbReference>
<dbReference type="InterPro" id="IPR018063">
    <property type="entry name" value="SAM_MeTrfase_RsmI_CS"/>
</dbReference>
<dbReference type="InterPro" id="IPR000878">
    <property type="entry name" value="4pyrrol_Mease"/>
</dbReference>
<dbReference type="InterPro" id="IPR014777">
    <property type="entry name" value="4pyrrole_Mease_sub1"/>
</dbReference>
<feature type="domain" description="Tetrapyrrole methylase" evidence="6">
    <location>
        <begin position="57"/>
        <end position="279"/>
    </location>
</feature>
<dbReference type="ExpressionAtlas" id="Q9MAJ9">
    <property type="expression patterns" value="baseline and differential"/>
</dbReference>
<evidence type="ECO:0000256" key="2">
    <source>
        <dbReference type="ARBA" id="ARBA00022552"/>
    </source>
</evidence>
<sequence length="366" mass="40664">MARVCLPCSFLRTSTLSILFRSPILSTTAAISFCSSSEFADSVAKDDSKRGPLKPGLYLVGTPIGNLEDITLRSADVILSEDTRHSGKLLQYYNIKAQLLSYHKFNEAQREQAVLTRLKQGEIVALISDAGTPGISDPGTQLAKMCAKENIDVIPIPGACAVVAALSASGLETDEFTFVGFLPKHSGTRKERLIVSSNETRTQIFYVPPHKLSQFLEETTPYFGESSLSQCDIFYLLVLRLRSSPMPGPDIDLWCRQCVIAREITKLHEEFWRGSIAEAKQEFLIRQPKGEITLLIEGKEETKAENPTESQLEEELRGLISDGHSLSTAVKTVAERTSMRKKEVYSLALKKFGKQIRVEEEDEADE</sequence>
<evidence type="ECO:0000256" key="4">
    <source>
        <dbReference type="ARBA" id="ARBA00022679"/>
    </source>
</evidence>
<dbReference type="PANTHER" id="PTHR46111">
    <property type="entry name" value="RIBOSOMAL RNA SMALL SUBUNIT METHYLTRANSFERASE I"/>
    <property type="match status" value="1"/>
</dbReference>
<dbReference type="AlphaFoldDB" id="Q9MAJ9"/>
<organism evidence="7">
    <name type="scientific">Arabidopsis thaliana</name>
    <name type="common">Mouse-ear cress</name>
    <dbReference type="NCBI Taxonomy" id="3702"/>
    <lineage>
        <taxon>Eukaryota</taxon>
        <taxon>Viridiplantae</taxon>
        <taxon>Streptophyta</taxon>
        <taxon>Embryophyta</taxon>
        <taxon>Tracheophyta</taxon>
        <taxon>Spermatophyta</taxon>
        <taxon>Magnoliopsida</taxon>
        <taxon>eudicotyledons</taxon>
        <taxon>Gunneridae</taxon>
        <taxon>Pentapetalae</taxon>
        <taxon>rosids</taxon>
        <taxon>malvids</taxon>
        <taxon>Brassicales</taxon>
        <taxon>Brassicaceae</taxon>
        <taxon>Camelineae</taxon>
        <taxon>Arabidopsis</taxon>
    </lineage>
</organism>
<accession>Q9MAJ9</accession>
<dbReference type="Gene3D" id="3.30.950.10">
    <property type="entry name" value="Methyltransferase, Cobalt-precorrin-4 Transmethylase, Domain 2"/>
    <property type="match status" value="1"/>
</dbReference>
<reference evidence="7" key="2">
    <citation type="submission" date="2000-03" db="EMBL/GenBank/DDBJ databases">
        <title>Genomic sequence for Arabidopsis thaliana BAC F27F5 from chromosome I.</title>
        <authorList>
            <person name="Chao Q."/>
            <person name="Brooks S."/>
            <person name="Buehler E."/>
            <person name="Johnson-Hopson C."/>
            <person name="Khan S."/>
            <person name="Kim C."/>
            <person name="Shinn P."/>
            <person name="Altafi H."/>
            <person name="Bei Q."/>
            <person name="Chin C."/>
            <person name="Chiou J."/>
            <person name="Choi E."/>
            <person name="Conn L."/>
            <person name="Conway A."/>
            <person name="Gonzales A."/>
            <person name="Hansen N."/>
            <person name="Howng B."/>
            <person name="Koo T."/>
            <person name="Lam B."/>
            <person name="Lee J."/>
            <person name="Lenz C."/>
            <person name="Li J."/>
            <person name="Liu A."/>
            <person name="Liu K."/>
            <person name="Liu S."/>
            <person name="Mukharsky N."/>
            <person name="Nguyen M."/>
            <person name="Palm C."/>
            <person name="Pham P."/>
            <person name="Sakano H."/>
            <person name="Schwartz J."/>
            <person name="Southwick A."/>
            <person name="Thaveri A."/>
            <person name="Toriumi M."/>
            <person name="Vaysberg M."/>
            <person name="Yu G."/>
            <person name="Federspiel N.A."/>
            <person name="Theologis A."/>
            <person name="Ecker J.R."/>
        </authorList>
    </citation>
    <scope>NUCLEOTIDE SEQUENCE</scope>
</reference>
<reference key="1">
    <citation type="journal article" date="2000" name="Nature">
        <title>Sequence and analysis of chromosome 1 of the plant Arabidopsis thaliana.</title>
        <authorList>
            <person name="Theologis A."/>
            <person name="Ecker J.R."/>
            <person name="Palm C.J."/>
            <person name="Federspiel N.A."/>
            <person name="Kaul S."/>
            <person name="White O."/>
            <person name="Alonso J."/>
            <person name="Altafi H."/>
            <person name="Araujo R."/>
            <person name="Bowman C.L."/>
            <person name="Brooks S.Y."/>
            <person name="Buehler E."/>
            <person name="Chan A."/>
            <person name="Chao Q."/>
            <person name="Chen H."/>
            <person name="Cheuk R.F."/>
            <person name="Chin C.W."/>
            <person name="Chung M.K."/>
            <person name="Conn L."/>
            <person name="Conway A.B."/>
            <person name="Conway A.R."/>
            <person name="Creasy T.H."/>
            <person name="Dewar K."/>
            <person name="Dunn P."/>
            <person name="Etgu P."/>
            <person name="Feldblyum T.V."/>
            <person name="Feng J."/>
            <person name="Fong B."/>
            <person name="Fujii C.Y."/>
            <person name="Gill J.E."/>
            <person name="Goldsmith A.D."/>
            <person name="Haas B."/>
            <person name="Hansen N.F."/>
            <person name="Hughes B."/>
            <person name="Huizar L."/>
            <person name="Hunter J.L."/>
            <person name="Jenkins J."/>
            <person name="Johnson-Hopson C."/>
            <person name="Khan S."/>
            <person name="Khaykin E."/>
            <person name="Kim C.J."/>
            <person name="Koo H.L."/>
            <person name="Kremenetskaia I."/>
            <person name="Kurtz D.B."/>
            <person name="Kwan A."/>
            <person name="Lam B."/>
            <person name="Langin-Hooper S."/>
            <person name="Lee A."/>
            <person name="Lee J.M."/>
            <person name="Lenz C.A."/>
            <person name="Li J.H."/>
            <person name="Li Y."/>
            <person name="Lin X."/>
            <person name="Liu S.X."/>
            <person name="Liu Z.A."/>
            <person name="Luros J.S."/>
            <person name="Maiti R."/>
            <person name="Marziali A."/>
            <person name="Militscher J."/>
            <person name="Miranda M."/>
            <person name="Nguyen M."/>
            <person name="Nierman W.C."/>
            <person name="Osborne B.I."/>
            <person name="Pai G."/>
            <person name="Peterson J."/>
            <person name="Pham P.K."/>
            <person name="Rizzo M."/>
            <person name="Rooney T."/>
            <person name="Rowley D."/>
            <person name="Sakano H."/>
            <person name="Salzberg S.L."/>
            <person name="Schwartz J.R."/>
            <person name="Shinn P."/>
            <person name="Southwick A.M."/>
            <person name="Sun H."/>
            <person name="Tallon L.J."/>
            <person name="Tambunga G."/>
            <person name="Toriumi M.J."/>
            <person name="Town C.D."/>
            <person name="Utterback T."/>
            <person name="Van Aken S."/>
            <person name="Vaysberg M."/>
            <person name="Vysotskaia V.S."/>
            <person name="Walker M."/>
            <person name="Wu D."/>
            <person name="Yu G."/>
            <person name="Fraser C.M."/>
            <person name="Venter J.C."/>
            <person name="Davis R.W."/>
        </authorList>
    </citation>
    <scope>NUCLEOTIDE SEQUENCE [LARGE SCALE GENOMIC DNA]</scope>
    <source>
        <strain>cv. Columbia</strain>
    </source>
</reference>